<feature type="binding site" evidence="8">
    <location>
        <position position="567"/>
    </location>
    <ligand>
        <name>Mg(2+)</name>
        <dbReference type="ChEBI" id="CHEBI:18420"/>
        <label>1</label>
    </ligand>
</feature>
<feature type="binding site" evidence="8">
    <location>
        <position position="111"/>
    </location>
    <ligand>
        <name>Mg(2+)</name>
        <dbReference type="ChEBI" id="CHEBI:18420"/>
        <label>1</label>
    </ligand>
</feature>
<keyword evidence="5 8" id="KW-0658">Purine biosynthesis</keyword>
<feature type="domain" description="PurM-like N-terminal" evidence="9">
    <location>
        <begin position="473"/>
        <end position="591"/>
    </location>
</feature>
<sequence>MLEPVKNLENVFYVDLENSDSGEIVKSLGLGLLNDEMENVKKYFSKEGRKPTDVELQAIDQAWSEHCCYKSSKPVLEETVFGLKTSKKVIAREDAGIMEFDDEHYYAVGLESHNHPSALDPYGGSATGIGGILRDVVCMGAQPIALVDPIFFGNLDLPRDELPDGIKHPQYLMSGVVAGIRDYGNRVGIPTVAGQVAFHPRYTGNPLVNVGCIGIVKKDLMIHSHAGDIGDIYILAGGKTGRDGIHGVTFASRDLDAGSDDDIGAVQLGDPITKEPLMHLCLELNELGLLTGMKDLGGGGLSCVVGELALDAGFGAKVDLEKVHLKLKNMAPWEIWVSESQERMMFTVKPENVKTVLDRCNAWDVEAVAIGEVIKEKRNIVRFNNTEILNLDLEFTTGGPVYNRPYTLPKINNLEAVKLPELPLNLSKTIEEIISNPEVASKDWVIRQYDHEVRGATAIKPIQGKIGKEVHGDSSVLKPVEDSWKGLALTTDINPHLMEANPYHGTMSAVEEICRNLASVGARIDSLADCLCFGNPQRPEIMGQFKSSCDALRDAATSVDVPYVSGNVSLYNETTEGAIPPTPVLMGIGLVNDIRKCITSDLKNEGDIWLVGDNKQQMGASLYYRTLGLNCPNVPTTDFDSFIPRMEQLIDAIECEEVAACHDISTGGLVLAIIEMCMSGVGAKINLSGEMRDDLELFNESNGRWLVQVKPGFEEKFSKRFDFAKKIGTVNETVEFILHNKQKLNFSIDKLRKIWTEPLWNRLA</sequence>
<dbReference type="PIRSF" id="PIRSF001587">
    <property type="entry name" value="FGAM_synthase_II"/>
    <property type="match status" value="1"/>
</dbReference>
<feature type="domain" description="PurM-like C-terminal" evidence="10">
    <location>
        <begin position="649"/>
        <end position="734"/>
    </location>
</feature>
<evidence type="ECO:0000256" key="6">
    <source>
        <dbReference type="ARBA" id="ARBA00022840"/>
    </source>
</evidence>
<dbReference type="PANTHER" id="PTHR43555:SF1">
    <property type="entry name" value="PHOSPHORIBOSYLFORMYLGLYCINAMIDINE SYNTHASE SUBUNIT PURL"/>
    <property type="match status" value="1"/>
</dbReference>
<feature type="binding site" evidence="8">
    <location>
        <position position="135"/>
    </location>
    <ligand>
        <name>Mg(2+)</name>
        <dbReference type="ChEBI" id="CHEBI:18420"/>
        <label>2</label>
    </ligand>
</feature>
<dbReference type="UniPathway" id="UPA00074">
    <property type="reaction ID" value="UER00128"/>
</dbReference>
<evidence type="ECO:0000256" key="7">
    <source>
        <dbReference type="ARBA" id="ARBA00022842"/>
    </source>
</evidence>
<dbReference type="Gene3D" id="3.30.1330.10">
    <property type="entry name" value="PurM-like, N-terminal domain"/>
    <property type="match status" value="2"/>
</dbReference>
<dbReference type="InterPro" id="IPR036921">
    <property type="entry name" value="PurM-like_N_sf"/>
</dbReference>
<dbReference type="PANTHER" id="PTHR43555">
    <property type="entry name" value="PHOSPHORIBOSYLFORMYLGLYCINAMIDINE SYNTHASE SUBUNIT PURL"/>
    <property type="match status" value="1"/>
</dbReference>
<organism evidence="12 13">
    <name type="scientific">Marine Group III euryarchaeote CG-Epi4</name>
    <dbReference type="NCBI Taxonomy" id="1888998"/>
    <lineage>
        <taxon>Archaea</taxon>
        <taxon>Methanobacteriati</taxon>
        <taxon>Thermoplasmatota</taxon>
        <taxon>Thermoplasmata</taxon>
        <taxon>Candidatus Thermoprofundales</taxon>
    </lineage>
</organism>
<dbReference type="SUPFAM" id="SSF55326">
    <property type="entry name" value="PurM N-terminal domain-like"/>
    <property type="match status" value="2"/>
</dbReference>
<evidence type="ECO:0000259" key="10">
    <source>
        <dbReference type="Pfam" id="PF02769"/>
    </source>
</evidence>
<dbReference type="EC" id="6.3.5.3" evidence="8"/>
<evidence type="ECO:0000256" key="3">
    <source>
        <dbReference type="ARBA" id="ARBA00022723"/>
    </source>
</evidence>
<dbReference type="GO" id="GO:0004642">
    <property type="term" value="F:phosphoribosylformylglycinamidine synthase activity"/>
    <property type="evidence" value="ECO:0007669"/>
    <property type="project" value="UniProtKB-UniRule"/>
</dbReference>
<comment type="caution">
    <text evidence="8">Lacks conserved residue(s) required for the propagation of feature annotation.</text>
</comment>
<dbReference type="InterPro" id="IPR036676">
    <property type="entry name" value="PurM-like_C_sf"/>
</dbReference>
<dbReference type="InterPro" id="IPR041609">
    <property type="entry name" value="PurL_linker"/>
</dbReference>
<feature type="binding site" evidence="8">
    <location>
        <begin position="339"/>
        <end position="341"/>
    </location>
    <ligand>
        <name>substrate</name>
    </ligand>
</feature>
<dbReference type="Gene3D" id="1.10.8.750">
    <property type="entry name" value="Phosphoribosylformylglycinamidine synthase, linker domain"/>
    <property type="match status" value="1"/>
</dbReference>
<evidence type="ECO:0000259" key="11">
    <source>
        <dbReference type="Pfam" id="PF18072"/>
    </source>
</evidence>
<comment type="function">
    <text evidence="8">Part of the phosphoribosylformylglycinamidine synthase complex involved in the purines biosynthetic pathway. Catalyzes the ATP-dependent conversion of formylglycinamide ribonucleotide (FGAR) and glutamine to yield formylglycinamidine ribonucleotide (FGAM) and glutamate. The FGAM synthase complex is composed of three subunits. PurQ produces an ammonia molecule by converting glutamine to glutamate. PurL transfers the ammonia molecule to FGAR to form FGAM in an ATP-dependent manner. PurS interacts with PurQ and PurL and is thought to assist in the transfer of the ammonia molecule from PurQ to PurL.</text>
</comment>
<dbReference type="CDD" id="cd02204">
    <property type="entry name" value="PurL_repeat2"/>
    <property type="match status" value="1"/>
</dbReference>
<dbReference type="Pfam" id="PF02769">
    <property type="entry name" value="AIRS_C"/>
    <property type="match status" value="2"/>
</dbReference>
<protein>
    <recommendedName>
        <fullName evidence="8">Phosphoribosylformylglycinamidine synthase subunit PurL</fullName>
        <shortName evidence="8">FGAM synthase</shortName>
        <ecNumber evidence="8">6.3.5.3</ecNumber>
    </recommendedName>
    <alternativeName>
        <fullName evidence="8">Formylglycinamide ribonucleotide amidotransferase subunit II</fullName>
        <shortName evidence="8">FGAR amidotransferase II</shortName>
        <shortName evidence="8">FGAR-AT II</shortName>
    </alternativeName>
    <alternativeName>
        <fullName evidence="8">Glutamine amidotransferase PurL</fullName>
    </alternativeName>
    <alternativeName>
        <fullName evidence="8">Phosphoribosylformylglycinamidine synthase subunit II</fullName>
    </alternativeName>
</protein>
<dbReference type="InterPro" id="IPR010074">
    <property type="entry name" value="PRibForGlyAmidine_synth_PurL"/>
</dbReference>
<keyword evidence="6 8" id="KW-0067">ATP-binding</keyword>
<dbReference type="HAMAP" id="MF_00420">
    <property type="entry name" value="PurL_2"/>
    <property type="match status" value="1"/>
</dbReference>
<keyword evidence="3 8" id="KW-0479">Metal-binding</keyword>
<feature type="domain" description="PurM-like C-terminal" evidence="10">
    <location>
        <begin position="230"/>
        <end position="382"/>
    </location>
</feature>
<dbReference type="Gene3D" id="3.90.650.10">
    <property type="entry name" value="PurM-like C-terminal domain"/>
    <property type="match status" value="2"/>
</dbReference>
<keyword evidence="4 8" id="KW-0547">Nucleotide-binding</keyword>
<comment type="caution">
    <text evidence="12">The sequence shown here is derived from an EMBL/GenBank/DDBJ whole genome shotgun (WGS) entry which is preliminary data.</text>
</comment>
<feature type="binding site" evidence="8">
    <location>
        <position position="134"/>
    </location>
    <ligand>
        <name>substrate</name>
    </ligand>
</feature>
<dbReference type="Pfam" id="PF18072">
    <property type="entry name" value="FGAR-AT_linker"/>
    <property type="match status" value="1"/>
</dbReference>
<evidence type="ECO:0000256" key="5">
    <source>
        <dbReference type="ARBA" id="ARBA00022755"/>
    </source>
</evidence>
<keyword evidence="1 8" id="KW-0963">Cytoplasm</keyword>
<dbReference type="GO" id="GO:0000287">
    <property type="term" value="F:magnesium ion binding"/>
    <property type="evidence" value="ECO:0007669"/>
    <property type="project" value="UniProtKB-UniRule"/>
</dbReference>
<dbReference type="GO" id="GO:0005737">
    <property type="term" value="C:cytoplasm"/>
    <property type="evidence" value="ECO:0007669"/>
    <property type="project" value="UniProtKB-SubCell"/>
</dbReference>
<dbReference type="GO" id="GO:0005524">
    <property type="term" value="F:ATP binding"/>
    <property type="evidence" value="ECO:0007669"/>
    <property type="project" value="UniProtKB-UniRule"/>
</dbReference>
<dbReference type="InterPro" id="IPR016188">
    <property type="entry name" value="PurM-like_N"/>
</dbReference>
<dbReference type="InterPro" id="IPR010918">
    <property type="entry name" value="PurM-like_C_dom"/>
</dbReference>
<dbReference type="Proteomes" id="UP000183375">
    <property type="component" value="Unassembled WGS sequence"/>
</dbReference>
<dbReference type="GO" id="GO:0006189">
    <property type="term" value="P:'de novo' IMP biosynthetic process"/>
    <property type="evidence" value="ECO:0007669"/>
    <property type="project" value="UniProtKB-UniRule"/>
</dbReference>
<feature type="binding site" evidence="8">
    <location>
        <position position="529"/>
    </location>
    <ligand>
        <name>ATP</name>
        <dbReference type="ChEBI" id="CHEBI:30616"/>
    </ligand>
</feature>
<comment type="similarity">
    <text evidence="8">Belongs to the FGAMS family.</text>
</comment>
<evidence type="ECO:0000256" key="4">
    <source>
        <dbReference type="ARBA" id="ARBA00022741"/>
    </source>
</evidence>
<comment type="subunit">
    <text evidence="8">Monomer. Part of the FGAM synthase complex composed of 1 PurL, 1 PurQ and 2 PurS subunits.</text>
</comment>
<evidence type="ECO:0000256" key="1">
    <source>
        <dbReference type="ARBA" id="ARBA00022490"/>
    </source>
</evidence>
<dbReference type="SUPFAM" id="SSF56042">
    <property type="entry name" value="PurM C-terminal domain-like"/>
    <property type="match status" value="2"/>
</dbReference>
<dbReference type="CDD" id="cd02203">
    <property type="entry name" value="PurL_repeat1"/>
    <property type="match status" value="1"/>
</dbReference>
<feature type="active site" evidence="8">
    <location>
        <position position="66"/>
    </location>
</feature>
<evidence type="ECO:0000313" key="12">
    <source>
        <dbReference type="EMBL" id="OIR21667.1"/>
    </source>
</evidence>
<comment type="catalytic activity">
    <reaction evidence="8">
        <text>N(2)-formyl-N(1)-(5-phospho-beta-D-ribosyl)glycinamide + L-glutamine + ATP + H2O = 2-formamido-N(1)-(5-O-phospho-beta-D-ribosyl)acetamidine + L-glutamate + ADP + phosphate + H(+)</text>
        <dbReference type="Rhea" id="RHEA:17129"/>
        <dbReference type="ChEBI" id="CHEBI:15377"/>
        <dbReference type="ChEBI" id="CHEBI:15378"/>
        <dbReference type="ChEBI" id="CHEBI:29985"/>
        <dbReference type="ChEBI" id="CHEBI:30616"/>
        <dbReference type="ChEBI" id="CHEBI:43474"/>
        <dbReference type="ChEBI" id="CHEBI:58359"/>
        <dbReference type="ChEBI" id="CHEBI:147286"/>
        <dbReference type="ChEBI" id="CHEBI:147287"/>
        <dbReference type="ChEBI" id="CHEBI:456216"/>
        <dbReference type="EC" id="6.3.5.3"/>
    </reaction>
</comment>
<comment type="subcellular location">
    <subcellularLocation>
        <location evidence="8">Cytoplasm</location>
    </subcellularLocation>
</comment>
<feature type="binding site" evidence="8">
    <location>
        <position position="295"/>
    </location>
    <ligand>
        <name>Mg(2+)</name>
        <dbReference type="ChEBI" id="CHEBI:18420"/>
        <label>2</label>
    </ligand>
</feature>
<evidence type="ECO:0000313" key="13">
    <source>
        <dbReference type="Proteomes" id="UP000183375"/>
    </source>
</evidence>
<dbReference type="NCBIfam" id="NF002290">
    <property type="entry name" value="PRK01213.1"/>
    <property type="match status" value="1"/>
</dbReference>
<feature type="binding site" evidence="8">
    <location>
        <position position="267"/>
    </location>
    <ligand>
        <name>substrate</name>
    </ligand>
</feature>
<feature type="domain" description="PurM-like N-terminal" evidence="9">
    <location>
        <begin position="93"/>
        <end position="216"/>
    </location>
</feature>
<feature type="binding site" evidence="8">
    <location>
        <begin position="112"/>
        <end position="115"/>
    </location>
    <ligand>
        <name>substrate</name>
    </ligand>
</feature>
<gene>
    <name evidence="8" type="primary">purL</name>
    <name evidence="12" type="ORF">BEU01_02105</name>
</gene>
<comment type="pathway">
    <text evidence="8">Purine metabolism; IMP biosynthesis via de novo pathway; 5-amino-1-(5-phospho-D-ribosyl)imidazole from N(2)-formyl-N(1)-(5-phospho-D-ribosyl)glycinamide: step 1/2.</text>
</comment>
<feature type="binding site" evidence="8">
    <location>
        <position position="69"/>
    </location>
    <ligand>
        <name>ATP</name>
        <dbReference type="ChEBI" id="CHEBI:30616"/>
    </ligand>
</feature>
<feature type="domain" description="Phosphoribosylformylglycinamidine synthase linker" evidence="11">
    <location>
        <begin position="26"/>
        <end position="70"/>
    </location>
</feature>
<reference evidence="12 13" key="1">
    <citation type="submission" date="2016-08" db="EMBL/GenBank/DDBJ databases">
        <title>New Insights into Marine Group III Euryarchaeota, from dark to light.</title>
        <authorList>
            <person name="Haro-Moreno J.M."/>
            <person name="Rodriguez-Valera F."/>
            <person name="Lopez-Garcia P."/>
            <person name="Moreira D."/>
            <person name="Martin-Cuadrado A.B."/>
        </authorList>
    </citation>
    <scope>NUCLEOTIDE SEQUENCE [LARGE SCALE GENOMIC DNA]</scope>
    <source>
        <strain evidence="12">CG-Epi4</strain>
    </source>
</reference>
<proteinExistence type="inferred from homology"/>
<feature type="active site" description="Proton acceptor" evidence="8">
    <location>
        <position position="113"/>
    </location>
</feature>
<evidence type="ECO:0000259" key="9">
    <source>
        <dbReference type="Pfam" id="PF00586"/>
    </source>
</evidence>
<evidence type="ECO:0000256" key="2">
    <source>
        <dbReference type="ARBA" id="ARBA00022598"/>
    </source>
</evidence>
<dbReference type="Pfam" id="PF00586">
    <property type="entry name" value="AIRS"/>
    <property type="match status" value="2"/>
</dbReference>
<dbReference type="AlphaFoldDB" id="A0A1J5TNA2"/>
<keyword evidence="2 8" id="KW-0436">Ligase</keyword>
<evidence type="ECO:0000256" key="8">
    <source>
        <dbReference type="HAMAP-Rule" id="MF_00420"/>
    </source>
</evidence>
<feature type="binding site" evidence="8">
    <location>
        <position position="566"/>
    </location>
    <ligand>
        <name>ATP</name>
        <dbReference type="ChEBI" id="CHEBI:30616"/>
    </ligand>
</feature>
<dbReference type="NCBIfam" id="TIGR01736">
    <property type="entry name" value="FGAM_synth_II"/>
    <property type="match status" value="1"/>
</dbReference>
<dbReference type="EMBL" id="MIYX01000002">
    <property type="protein sequence ID" value="OIR21667.1"/>
    <property type="molecule type" value="Genomic_DNA"/>
</dbReference>
<name>A0A1J5TNA2_9ARCH</name>
<keyword evidence="7 8" id="KW-0460">Magnesium</keyword>
<feature type="binding site" evidence="8">
    <location>
        <position position="569"/>
    </location>
    <ligand>
        <name>substrate</name>
    </ligand>
</feature>
<accession>A0A1J5TNA2</accession>